<evidence type="ECO:0000313" key="1">
    <source>
        <dbReference type="EMBL" id="MBB5979832.1"/>
    </source>
</evidence>
<comment type="caution">
    <text evidence="1">The sequence shown here is derived from an EMBL/GenBank/DDBJ whole genome shotgun (WGS) entry which is preliminary data.</text>
</comment>
<dbReference type="Proteomes" id="UP000558997">
    <property type="component" value="Unassembled WGS sequence"/>
</dbReference>
<gene>
    <name evidence="1" type="ORF">HDA44_003173</name>
</gene>
<dbReference type="EMBL" id="JACHNF010000001">
    <property type="protein sequence ID" value="MBB5979832.1"/>
    <property type="molecule type" value="Genomic_DNA"/>
</dbReference>
<sequence length="89" mass="9982">MYKVDTTPVVRVRRPPKREPPDIPAGQALAPDDLHKGDRIHHFDYGDGTIHAVTACWLHITWDNPAETLDYHSLGMARFLIRLGPTDGA</sequence>
<organism evidence="1 2">
    <name type="scientific">Kribbella solani</name>
    <dbReference type="NCBI Taxonomy" id="236067"/>
    <lineage>
        <taxon>Bacteria</taxon>
        <taxon>Bacillati</taxon>
        <taxon>Actinomycetota</taxon>
        <taxon>Actinomycetes</taxon>
        <taxon>Propionibacteriales</taxon>
        <taxon>Kribbellaceae</taxon>
        <taxon>Kribbella</taxon>
    </lineage>
</organism>
<keyword evidence="2" id="KW-1185">Reference proteome</keyword>
<accession>A0A841DMR8</accession>
<protein>
    <submittedName>
        <fullName evidence="1">Uncharacterized protein</fullName>
    </submittedName>
</protein>
<dbReference type="AlphaFoldDB" id="A0A841DMR8"/>
<dbReference type="RefSeq" id="WP_184835102.1">
    <property type="nucleotide sequence ID" value="NZ_BAAAVN010000006.1"/>
</dbReference>
<evidence type="ECO:0000313" key="2">
    <source>
        <dbReference type="Proteomes" id="UP000558997"/>
    </source>
</evidence>
<proteinExistence type="predicted"/>
<name>A0A841DMR8_9ACTN</name>
<reference evidence="1 2" key="1">
    <citation type="submission" date="2020-08" db="EMBL/GenBank/DDBJ databases">
        <title>Sequencing the genomes of 1000 actinobacteria strains.</title>
        <authorList>
            <person name="Klenk H.-P."/>
        </authorList>
    </citation>
    <scope>NUCLEOTIDE SEQUENCE [LARGE SCALE GENOMIC DNA]</scope>
    <source>
        <strain evidence="1 2">DSM 17294</strain>
    </source>
</reference>